<dbReference type="Gene3D" id="3.30.1150.10">
    <property type="match status" value="1"/>
</dbReference>
<reference evidence="11" key="1">
    <citation type="submission" date="2019-08" db="EMBL/GenBank/DDBJ databases">
        <authorList>
            <person name="Kucharzyk K."/>
            <person name="Murdoch R.W."/>
            <person name="Higgins S."/>
            <person name="Loffler F."/>
        </authorList>
    </citation>
    <scope>NUCLEOTIDE SEQUENCE</scope>
</reference>
<evidence type="ECO:0000259" key="10">
    <source>
        <dbReference type="PROSITE" id="PS52015"/>
    </source>
</evidence>
<sequence length="248" mass="28410">MKKLNFLVLLVSVCFFASAQQSANTWITGGIHHRLPNIDYRFEAHPAYANGLIYKAFHDDSKPMFEIEYLKMKNEKTDKIDTLAHGLMREWYSNGQLKHEQNFRLNKFDGTVKSYWLNGNLKRDDVYSNDTLITGACYDSTGVKVDYFPFAEMPAFKGGDKKLFSFLANNVRYPVEAQKLGIEGRVLVQFVVGKDGKVTDAKIVKNANYYLDIEALRVVNAMPNWIPGKLEGKSVRVKHTLPVNFRLR</sequence>
<evidence type="ECO:0000256" key="1">
    <source>
        <dbReference type="ARBA" id="ARBA00004383"/>
    </source>
</evidence>
<protein>
    <recommendedName>
        <fullName evidence="10">TonB C-terminal domain-containing protein</fullName>
    </recommendedName>
</protein>
<feature type="domain" description="TonB C-terminal" evidence="10">
    <location>
        <begin position="158"/>
        <end position="248"/>
    </location>
</feature>
<dbReference type="InterPro" id="IPR037682">
    <property type="entry name" value="TonB_C"/>
</dbReference>
<keyword evidence="3" id="KW-0813">Transport</keyword>
<dbReference type="Pfam" id="PF03544">
    <property type="entry name" value="TonB_C"/>
    <property type="match status" value="1"/>
</dbReference>
<dbReference type="GO" id="GO:0015891">
    <property type="term" value="P:siderophore transport"/>
    <property type="evidence" value="ECO:0007669"/>
    <property type="project" value="InterPro"/>
</dbReference>
<dbReference type="InterPro" id="IPR051045">
    <property type="entry name" value="TonB-dependent_transducer"/>
</dbReference>
<keyword evidence="7" id="KW-0653">Protein transport</keyword>
<accession>A0A645E0Q8</accession>
<dbReference type="SUPFAM" id="SSF74653">
    <property type="entry name" value="TolA/TonB C-terminal domain"/>
    <property type="match status" value="1"/>
</dbReference>
<comment type="caution">
    <text evidence="11">The sequence shown here is derived from an EMBL/GenBank/DDBJ whole genome shotgun (WGS) entry which is preliminary data.</text>
</comment>
<dbReference type="InterPro" id="IPR003538">
    <property type="entry name" value="TonB"/>
</dbReference>
<dbReference type="GO" id="GO:0031992">
    <property type="term" value="F:energy transducer activity"/>
    <property type="evidence" value="ECO:0007669"/>
    <property type="project" value="InterPro"/>
</dbReference>
<organism evidence="11">
    <name type="scientific">bioreactor metagenome</name>
    <dbReference type="NCBI Taxonomy" id="1076179"/>
    <lineage>
        <taxon>unclassified sequences</taxon>
        <taxon>metagenomes</taxon>
        <taxon>ecological metagenomes</taxon>
    </lineage>
</organism>
<evidence type="ECO:0000256" key="4">
    <source>
        <dbReference type="ARBA" id="ARBA00022475"/>
    </source>
</evidence>
<dbReference type="Pfam" id="PF07661">
    <property type="entry name" value="MORN_2"/>
    <property type="match status" value="2"/>
</dbReference>
<dbReference type="GO" id="GO:0098797">
    <property type="term" value="C:plasma membrane protein complex"/>
    <property type="evidence" value="ECO:0007669"/>
    <property type="project" value="TreeGrafter"/>
</dbReference>
<dbReference type="FunFam" id="3.30.1150.10:FF:000002">
    <property type="entry name" value="Energy transducer TonB"/>
    <property type="match status" value="1"/>
</dbReference>
<dbReference type="EMBL" id="VSSQ01041668">
    <property type="protein sequence ID" value="MPM95141.1"/>
    <property type="molecule type" value="Genomic_DNA"/>
</dbReference>
<keyword evidence="8" id="KW-1133">Transmembrane helix</keyword>
<evidence type="ECO:0000256" key="9">
    <source>
        <dbReference type="ARBA" id="ARBA00023136"/>
    </source>
</evidence>
<dbReference type="InterPro" id="IPR011652">
    <property type="entry name" value="MORN_2"/>
</dbReference>
<keyword evidence="4" id="KW-1003">Cell membrane</keyword>
<evidence type="ECO:0000256" key="7">
    <source>
        <dbReference type="ARBA" id="ARBA00022927"/>
    </source>
</evidence>
<evidence type="ECO:0000256" key="6">
    <source>
        <dbReference type="ARBA" id="ARBA00022692"/>
    </source>
</evidence>
<proteinExistence type="inferred from homology"/>
<dbReference type="NCBIfam" id="TIGR01352">
    <property type="entry name" value="tonB_Cterm"/>
    <property type="match status" value="1"/>
</dbReference>
<comment type="similarity">
    <text evidence="2">Belongs to the TonB family.</text>
</comment>
<dbReference type="AlphaFoldDB" id="A0A645E0Q8"/>
<dbReference type="PROSITE" id="PS52015">
    <property type="entry name" value="TONB_CTD"/>
    <property type="match status" value="1"/>
</dbReference>
<gene>
    <name evidence="11" type="ORF">SDC9_142292</name>
</gene>
<evidence type="ECO:0000256" key="3">
    <source>
        <dbReference type="ARBA" id="ARBA00022448"/>
    </source>
</evidence>
<keyword evidence="9" id="KW-0472">Membrane</keyword>
<name>A0A645E0Q8_9ZZZZ</name>
<dbReference type="GO" id="GO:0030288">
    <property type="term" value="C:outer membrane-bounded periplasmic space"/>
    <property type="evidence" value="ECO:0007669"/>
    <property type="project" value="InterPro"/>
</dbReference>
<evidence type="ECO:0000313" key="11">
    <source>
        <dbReference type="EMBL" id="MPM95141.1"/>
    </source>
</evidence>
<evidence type="ECO:0000256" key="8">
    <source>
        <dbReference type="ARBA" id="ARBA00022989"/>
    </source>
</evidence>
<dbReference type="GO" id="GO:0015031">
    <property type="term" value="P:protein transport"/>
    <property type="evidence" value="ECO:0007669"/>
    <property type="project" value="UniProtKB-KW"/>
</dbReference>
<evidence type="ECO:0000256" key="5">
    <source>
        <dbReference type="ARBA" id="ARBA00022519"/>
    </source>
</evidence>
<dbReference type="InterPro" id="IPR006260">
    <property type="entry name" value="TonB/TolA_C"/>
</dbReference>
<dbReference type="Gene3D" id="2.20.110.10">
    <property type="entry name" value="Histone H3 K4-specific methyltransferase SET7/9 N-terminal domain"/>
    <property type="match status" value="1"/>
</dbReference>
<keyword evidence="6" id="KW-0812">Transmembrane</keyword>
<dbReference type="PRINTS" id="PR01374">
    <property type="entry name" value="TONBPROTEIN"/>
</dbReference>
<dbReference type="SUPFAM" id="SSF82185">
    <property type="entry name" value="Histone H3 K4-specific methyltransferase SET7/9 N-terminal domain"/>
    <property type="match status" value="1"/>
</dbReference>
<dbReference type="PANTHER" id="PTHR33446:SF2">
    <property type="entry name" value="PROTEIN TONB"/>
    <property type="match status" value="1"/>
</dbReference>
<comment type="subcellular location">
    <subcellularLocation>
        <location evidence="1">Cell inner membrane</location>
        <topology evidence="1">Single-pass membrane protein</topology>
        <orientation evidence="1">Periplasmic side</orientation>
    </subcellularLocation>
</comment>
<keyword evidence="5" id="KW-0997">Cell inner membrane</keyword>
<dbReference type="PANTHER" id="PTHR33446">
    <property type="entry name" value="PROTEIN TONB-RELATED"/>
    <property type="match status" value="1"/>
</dbReference>
<dbReference type="GO" id="GO:0055085">
    <property type="term" value="P:transmembrane transport"/>
    <property type="evidence" value="ECO:0007669"/>
    <property type="project" value="InterPro"/>
</dbReference>
<evidence type="ECO:0000256" key="2">
    <source>
        <dbReference type="ARBA" id="ARBA00006555"/>
    </source>
</evidence>